<dbReference type="InterPro" id="IPR036962">
    <property type="entry name" value="Glyco_hydro_3_N_sf"/>
</dbReference>
<keyword evidence="6" id="KW-1185">Reference proteome</keyword>
<keyword evidence="3" id="KW-0326">Glycosidase</keyword>
<dbReference type="InterPro" id="IPR044993">
    <property type="entry name" value="BXL"/>
</dbReference>
<dbReference type="Pfam" id="PF00933">
    <property type="entry name" value="Glyco_hydro_3"/>
    <property type="match status" value="1"/>
</dbReference>
<evidence type="ECO:0000256" key="2">
    <source>
        <dbReference type="ARBA" id="ARBA00022801"/>
    </source>
</evidence>
<reference evidence="7" key="1">
    <citation type="submission" date="2025-08" db="UniProtKB">
        <authorList>
            <consortium name="RefSeq"/>
        </authorList>
    </citation>
    <scope>IDENTIFICATION</scope>
</reference>
<organism evidence="6 7">
    <name type="scientific">Dioscorea cayennensis subsp. rotundata</name>
    <name type="common">White Guinea yam</name>
    <name type="synonym">Dioscorea rotundata</name>
    <dbReference type="NCBI Taxonomy" id="55577"/>
    <lineage>
        <taxon>Eukaryota</taxon>
        <taxon>Viridiplantae</taxon>
        <taxon>Streptophyta</taxon>
        <taxon>Embryophyta</taxon>
        <taxon>Tracheophyta</taxon>
        <taxon>Spermatophyta</taxon>
        <taxon>Magnoliopsida</taxon>
        <taxon>Liliopsida</taxon>
        <taxon>Dioscoreales</taxon>
        <taxon>Dioscoreaceae</taxon>
        <taxon>Dioscorea</taxon>
    </lineage>
</organism>
<keyword evidence="2" id="KW-0378">Hydrolase</keyword>
<feature type="signal peptide" evidence="4">
    <location>
        <begin position="1"/>
        <end position="22"/>
    </location>
</feature>
<dbReference type="Pfam" id="PF01915">
    <property type="entry name" value="Glyco_hydro_3_C"/>
    <property type="match status" value="1"/>
</dbReference>
<dbReference type="SUPFAM" id="SSF51445">
    <property type="entry name" value="(Trans)glycosidases"/>
    <property type="match status" value="1"/>
</dbReference>
<dbReference type="PANTHER" id="PTHR42721:SF11">
    <property type="entry name" value="BETA-D-XYLOSIDASE 5-RELATED"/>
    <property type="match status" value="1"/>
</dbReference>
<dbReference type="InterPro" id="IPR013783">
    <property type="entry name" value="Ig-like_fold"/>
</dbReference>
<dbReference type="Pfam" id="PF14310">
    <property type="entry name" value="Fn3-like"/>
    <property type="match status" value="1"/>
</dbReference>
<dbReference type="AlphaFoldDB" id="A0AB40APW7"/>
<feature type="chain" id="PRO_5044285502" evidence="4">
    <location>
        <begin position="23"/>
        <end position="818"/>
    </location>
</feature>
<evidence type="ECO:0000256" key="4">
    <source>
        <dbReference type="SAM" id="SignalP"/>
    </source>
</evidence>
<dbReference type="InterPro" id="IPR017853">
    <property type="entry name" value="GH"/>
</dbReference>
<dbReference type="PANTHER" id="PTHR42721">
    <property type="entry name" value="SUGAR HYDROLASE-RELATED"/>
    <property type="match status" value="1"/>
</dbReference>
<dbReference type="GO" id="GO:0045493">
    <property type="term" value="P:xylan catabolic process"/>
    <property type="evidence" value="ECO:0007669"/>
    <property type="project" value="InterPro"/>
</dbReference>
<dbReference type="GeneID" id="120252862"/>
<evidence type="ECO:0000313" key="6">
    <source>
        <dbReference type="Proteomes" id="UP001515500"/>
    </source>
</evidence>
<dbReference type="GO" id="GO:0031222">
    <property type="term" value="P:arabinan catabolic process"/>
    <property type="evidence" value="ECO:0007669"/>
    <property type="project" value="TreeGrafter"/>
</dbReference>
<dbReference type="GO" id="GO:0009044">
    <property type="term" value="F:xylan 1,4-beta-xylosidase activity"/>
    <property type="evidence" value="ECO:0007669"/>
    <property type="project" value="InterPro"/>
</dbReference>
<dbReference type="InterPro" id="IPR002772">
    <property type="entry name" value="Glyco_hydro_3_C"/>
</dbReference>
<dbReference type="InterPro" id="IPR026891">
    <property type="entry name" value="Fn3-like"/>
</dbReference>
<dbReference type="SUPFAM" id="SSF52279">
    <property type="entry name" value="Beta-D-glucan exohydrolase, C-terminal domain"/>
    <property type="match status" value="1"/>
</dbReference>
<dbReference type="Gene3D" id="3.40.50.1700">
    <property type="entry name" value="Glycoside hydrolase family 3 C-terminal domain"/>
    <property type="match status" value="1"/>
</dbReference>
<dbReference type="FunFam" id="3.40.50.1700:FF:000001">
    <property type="entry name" value="probable beta-D-xylosidase 2"/>
    <property type="match status" value="1"/>
</dbReference>
<dbReference type="FunFam" id="3.20.20.300:FF:000010">
    <property type="entry name" value="Putative beta-D-xylosidase 5"/>
    <property type="match status" value="1"/>
</dbReference>
<dbReference type="Gene3D" id="2.60.40.10">
    <property type="entry name" value="Immunoglobulins"/>
    <property type="match status" value="1"/>
</dbReference>
<keyword evidence="1 4" id="KW-0732">Signal</keyword>
<dbReference type="InterPro" id="IPR036881">
    <property type="entry name" value="Glyco_hydro_3_C_sf"/>
</dbReference>
<dbReference type="GO" id="GO:0046556">
    <property type="term" value="F:alpha-L-arabinofuranosidase activity"/>
    <property type="evidence" value="ECO:0007669"/>
    <property type="project" value="TreeGrafter"/>
</dbReference>
<evidence type="ECO:0000256" key="1">
    <source>
        <dbReference type="ARBA" id="ARBA00022729"/>
    </source>
</evidence>
<evidence type="ECO:0000256" key="3">
    <source>
        <dbReference type="ARBA" id="ARBA00023295"/>
    </source>
</evidence>
<proteinExistence type="predicted"/>
<sequence>MANYNLFILFLSLTFFITTTTSSRLLTPSPSSQIQRLPYTPGPIHTNGQNFTKVCDPARFTIIGLRMEDFAYCNGSLPYSVRVKDLIGRMTISEKFKNLNDLAPGAPRIGLPHYNWWSEALHGVASSQNGTFFGDIVKGATVFPTPILTAASFNAPLWNTIGKVVSTEARAMYNLGHAGLTFWSPNINVARDPRWGRTLETPGEDPYVTGLYAVNYVRGLQDVEGSVTVQDPNTRSLKVAACCKHYTAYDLDSWMKGMIVRQEYDARVTEQDMVETFNRPFETCVREGDSSSIMCSFNKVNGVPVCADARLMSQTFRKEWNLHGYIVADCDSVEVIAERQRWLHDSPEAAIAETLKAGLDLDCGWGPFHFYQDYGESAIRQGRIRETDVDNALTNLYTVLMRLGFFDGNEKFQNLGLPDICSKKHTDLSAEAARQGTVLLKNINNKILPFDSNKFKNIALIGPHANATEAMRGNYAGDPCNYITPLEAFQAEVQVDVQKGCSTVACTDVDLNPVIDAVKNADASVLFFGLDLSEEREEFDKNGLQLPAGQVEIIKKAAEASKGPVVLVIMSGTCVDLSFAEKNPKIGAILWVGYPGEQGGRAIADVVFGRYNPAGRLPLTWYNSDYVDQLPMTSMQLRPNDQLGYPGRTYKFYNGPLQYPFGHGLSYTTFNYTLKSSTTSISTTLSPLQSCKQLTLKPKVTPPPCPAINIDESLCTDNINFTVIVTNTGKLDGDHVLLVYSKPPLMVDDAPIKQLVGFQRVFVKAGQSLEVKFSLNACKALGLVEKTAYKVLPSGEHTIVVGDGHSAASFPVTVNFKH</sequence>
<dbReference type="SMART" id="SM01217">
    <property type="entry name" value="Fn3_like"/>
    <property type="match status" value="1"/>
</dbReference>
<protein>
    <submittedName>
        <fullName evidence="7">Probable beta-D-xylosidase 2</fullName>
    </submittedName>
</protein>
<dbReference type="Proteomes" id="UP001515500">
    <property type="component" value="Chromosome 24"/>
</dbReference>
<evidence type="ECO:0000313" key="7">
    <source>
        <dbReference type="RefSeq" id="XP_039116993.1"/>
    </source>
</evidence>
<dbReference type="RefSeq" id="XP_039116993.1">
    <property type="nucleotide sequence ID" value="XM_039261059.1"/>
</dbReference>
<name>A0AB40APW7_DIOCR</name>
<dbReference type="Gene3D" id="3.20.20.300">
    <property type="entry name" value="Glycoside hydrolase, family 3, N-terminal domain"/>
    <property type="match status" value="1"/>
</dbReference>
<accession>A0AB40APW7</accession>
<evidence type="ECO:0000259" key="5">
    <source>
        <dbReference type="SMART" id="SM01217"/>
    </source>
</evidence>
<feature type="domain" description="Fibronectin type III-like" evidence="5">
    <location>
        <begin position="735"/>
        <end position="805"/>
    </location>
</feature>
<dbReference type="InterPro" id="IPR001764">
    <property type="entry name" value="Glyco_hydro_3_N"/>
</dbReference>
<gene>
    <name evidence="7" type="primary">LOC120252862</name>
</gene>